<dbReference type="Proteomes" id="UP000077623">
    <property type="component" value="Unassembled WGS sequence"/>
</dbReference>
<name>A0A1A9QDP5_9MOLU</name>
<accession>A0A1A9QDP5</accession>
<proteinExistence type="predicted"/>
<evidence type="ECO:0000313" key="1">
    <source>
        <dbReference type="EMBL" id="OAL09820.1"/>
    </source>
</evidence>
<gene>
    <name evidence="1" type="ORF">A6V39_05175</name>
</gene>
<sequence>MSKLLPVVAIGAGGTAVISGVGGYLLSTQNTKTIKESFKDALIDLTSKEDTLLKEKLKKLKSGKVNSNNTKLSDAKSKITDGTDGGLAELKQACQEIYDSGFTNKESKIFLDFQAYCARTNKDKITNGRWFDTGANWKTRYGKLNGSLAPKLAEIKSKNSSTGDELKDWCNEVADLVFEGDTDLNYINAQTYCGKTD</sequence>
<dbReference type="STRING" id="432608.A6V39_05175"/>
<reference evidence="2" key="1">
    <citation type="submission" date="2016-04" db="EMBL/GenBank/DDBJ databases">
        <authorList>
            <person name="Quiroz-Castaneda R.E."/>
            <person name="Martinez-Ocampo F."/>
        </authorList>
    </citation>
    <scope>NUCLEOTIDE SEQUENCE [LARGE SCALE GENOMIC DNA]</scope>
    <source>
        <strain evidence="2">INIFAP01</strain>
    </source>
</reference>
<comment type="caution">
    <text evidence="1">The sequence shown here is derived from an EMBL/GenBank/DDBJ whole genome shotgun (WGS) entry which is preliminary data.</text>
</comment>
<dbReference type="AlphaFoldDB" id="A0A1A9QDP5"/>
<dbReference type="RefSeq" id="WP_187150673.1">
    <property type="nucleotide sequence ID" value="NZ_LWUJ01000014.1"/>
</dbReference>
<organism evidence="1 2">
    <name type="scientific">Candidatus Mycoplasma haematobovis</name>
    <dbReference type="NCBI Taxonomy" id="432608"/>
    <lineage>
        <taxon>Bacteria</taxon>
        <taxon>Bacillati</taxon>
        <taxon>Mycoplasmatota</taxon>
        <taxon>Mollicutes</taxon>
        <taxon>Mycoplasmataceae</taxon>
        <taxon>Mycoplasma</taxon>
    </lineage>
</organism>
<protein>
    <submittedName>
        <fullName evidence="1">Uncharacterized protein</fullName>
    </submittedName>
</protein>
<evidence type="ECO:0000313" key="2">
    <source>
        <dbReference type="Proteomes" id="UP000077623"/>
    </source>
</evidence>
<dbReference type="EMBL" id="LWUJ01000014">
    <property type="protein sequence ID" value="OAL09820.1"/>
    <property type="molecule type" value="Genomic_DNA"/>
</dbReference>
<keyword evidence="2" id="KW-1185">Reference proteome</keyword>